<protein>
    <submittedName>
        <fullName evidence="2">Alcohol dehydrogenase</fullName>
    </submittedName>
</protein>
<dbReference type="PANTHER" id="PTHR43677">
    <property type="entry name" value="SHORT-CHAIN DEHYDROGENASE/REDUCTASE"/>
    <property type="match status" value="1"/>
</dbReference>
<dbReference type="EMBL" id="BKAJ01000032">
    <property type="protein sequence ID" value="GEP54794.1"/>
    <property type="molecule type" value="Genomic_DNA"/>
</dbReference>
<dbReference type="InterPro" id="IPR020843">
    <property type="entry name" value="ER"/>
</dbReference>
<keyword evidence="3" id="KW-1185">Reference proteome</keyword>
<dbReference type="SMART" id="SM00829">
    <property type="entry name" value="PKS_ER"/>
    <property type="match status" value="1"/>
</dbReference>
<evidence type="ECO:0000313" key="3">
    <source>
        <dbReference type="Proteomes" id="UP000321058"/>
    </source>
</evidence>
<gene>
    <name evidence="2" type="ORF">RSO01_19600</name>
</gene>
<organism evidence="2 3">
    <name type="scientific">Reyranella soli</name>
    <dbReference type="NCBI Taxonomy" id="1230389"/>
    <lineage>
        <taxon>Bacteria</taxon>
        <taxon>Pseudomonadati</taxon>
        <taxon>Pseudomonadota</taxon>
        <taxon>Alphaproteobacteria</taxon>
        <taxon>Hyphomicrobiales</taxon>
        <taxon>Reyranellaceae</taxon>
        <taxon>Reyranella</taxon>
    </lineage>
</organism>
<feature type="domain" description="Enoyl reductase (ER)" evidence="1">
    <location>
        <begin position="10"/>
        <end position="350"/>
    </location>
</feature>
<dbReference type="InterPro" id="IPR011032">
    <property type="entry name" value="GroES-like_sf"/>
</dbReference>
<evidence type="ECO:0000313" key="2">
    <source>
        <dbReference type="EMBL" id="GEP54794.1"/>
    </source>
</evidence>
<dbReference type="InterPro" id="IPR036291">
    <property type="entry name" value="NAD(P)-bd_dom_sf"/>
</dbReference>
<dbReference type="Gene3D" id="3.90.180.10">
    <property type="entry name" value="Medium-chain alcohol dehydrogenases, catalytic domain"/>
    <property type="match status" value="1"/>
</dbReference>
<sequence>MKAAVLKAFGSPLVVETVPDPVLGTGEVVVDVAATKVLAYAGEVLSGQRRYLLEPPVIPGAGCIGRVREVGPDATELAPGDWVFCDPTVRSRDNAQAPDIILQGLTAGSERAKRLQEYFHDGSWAERTRVPTECVVRIGPLSDVEAVSWCAFGNFVVPYGGYVAAKLQPGETVLVNGATGAFGSGGVAVALAMGASAVIATGRNQQALDDLVRRFGKRVRPVRMAVDEARDRKAILDAAPAPIDCVLDLLPPAATPAQVRTALLAVRPYGRVVLMGGIRQDISVPYDWLMRCCITIHGQWMYPRDSIARLVAMVRAGLLSLDHHEAKCFGLDDVNEAIAYAAATAGPFTMTVLRP</sequence>
<dbReference type="RefSeq" id="WP_147148691.1">
    <property type="nucleotide sequence ID" value="NZ_BKAJ01000032.1"/>
</dbReference>
<accession>A0A512N731</accession>
<dbReference type="Gene3D" id="3.40.50.720">
    <property type="entry name" value="NAD(P)-binding Rossmann-like Domain"/>
    <property type="match status" value="1"/>
</dbReference>
<dbReference type="InterPro" id="IPR013154">
    <property type="entry name" value="ADH-like_N"/>
</dbReference>
<name>A0A512N731_9HYPH</name>
<dbReference type="SUPFAM" id="SSF50129">
    <property type="entry name" value="GroES-like"/>
    <property type="match status" value="1"/>
</dbReference>
<dbReference type="InterPro" id="IPR051397">
    <property type="entry name" value="Zn-ADH-like_protein"/>
</dbReference>
<dbReference type="SUPFAM" id="SSF51735">
    <property type="entry name" value="NAD(P)-binding Rossmann-fold domains"/>
    <property type="match status" value="1"/>
</dbReference>
<dbReference type="GO" id="GO:0016491">
    <property type="term" value="F:oxidoreductase activity"/>
    <property type="evidence" value="ECO:0007669"/>
    <property type="project" value="InterPro"/>
</dbReference>
<dbReference type="OrthoDB" id="9787435at2"/>
<dbReference type="AlphaFoldDB" id="A0A512N731"/>
<dbReference type="Pfam" id="PF00107">
    <property type="entry name" value="ADH_zinc_N"/>
    <property type="match status" value="1"/>
</dbReference>
<dbReference type="PANTHER" id="PTHR43677:SF4">
    <property type="entry name" value="QUINONE OXIDOREDUCTASE-LIKE PROTEIN 2"/>
    <property type="match status" value="1"/>
</dbReference>
<dbReference type="Proteomes" id="UP000321058">
    <property type="component" value="Unassembled WGS sequence"/>
</dbReference>
<comment type="caution">
    <text evidence="2">The sequence shown here is derived from an EMBL/GenBank/DDBJ whole genome shotgun (WGS) entry which is preliminary data.</text>
</comment>
<proteinExistence type="predicted"/>
<evidence type="ECO:0000259" key="1">
    <source>
        <dbReference type="SMART" id="SM00829"/>
    </source>
</evidence>
<dbReference type="Pfam" id="PF08240">
    <property type="entry name" value="ADH_N"/>
    <property type="match status" value="1"/>
</dbReference>
<reference evidence="2 3" key="1">
    <citation type="submission" date="2019-07" db="EMBL/GenBank/DDBJ databases">
        <title>Whole genome shotgun sequence of Reyranella soli NBRC 108950.</title>
        <authorList>
            <person name="Hosoyama A."/>
            <person name="Uohara A."/>
            <person name="Ohji S."/>
            <person name="Ichikawa N."/>
        </authorList>
    </citation>
    <scope>NUCLEOTIDE SEQUENCE [LARGE SCALE GENOMIC DNA]</scope>
    <source>
        <strain evidence="2 3">NBRC 108950</strain>
    </source>
</reference>
<dbReference type="InterPro" id="IPR013149">
    <property type="entry name" value="ADH-like_C"/>
</dbReference>